<dbReference type="InterPro" id="IPR006121">
    <property type="entry name" value="HMA_dom"/>
</dbReference>
<organism evidence="8 9">
    <name type="scientific">Polaribacter marinivivus</name>
    <dbReference type="NCBI Taxonomy" id="1524260"/>
    <lineage>
        <taxon>Bacteria</taxon>
        <taxon>Pseudomonadati</taxon>
        <taxon>Bacteroidota</taxon>
        <taxon>Flavobacteriia</taxon>
        <taxon>Flavobacteriales</taxon>
        <taxon>Flavobacteriaceae</taxon>
    </lineage>
</organism>
<dbReference type="PROSITE" id="PS50846">
    <property type="entry name" value="HMA_2"/>
    <property type="match status" value="1"/>
</dbReference>
<evidence type="ECO:0000313" key="8">
    <source>
        <dbReference type="EMBL" id="MFC4267564.1"/>
    </source>
</evidence>
<dbReference type="Pfam" id="PF00403">
    <property type="entry name" value="HMA"/>
    <property type="match status" value="1"/>
</dbReference>
<evidence type="ECO:0000256" key="2">
    <source>
        <dbReference type="ARBA" id="ARBA00022692"/>
    </source>
</evidence>
<keyword evidence="3" id="KW-0479">Metal-binding</keyword>
<dbReference type="PROSITE" id="PS01047">
    <property type="entry name" value="HMA_1"/>
    <property type="match status" value="1"/>
</dbReference>
<evidence type="ECO:0000256" key="6">
    <source>
        <dbReference type="SAM" id="Phobius"/>
    </source>
</evidence>
<dbReference type="Gene3D" id="3.30.70.100">
    <property type="match status" value="1"/>
</dbReference>
<keyword evidence="5 6" id="KW-0472">Membrane</keyword>
<dbReference type="CDD" id="cd00371">
    <property type="entry name" value="HMA"/>
    <property type="match status" value="1"/>
</dbReference>
<accession>A0ABV8R533</accession>
<proteinExistence type="predicted"/>
<feature type="transmembrane region" description="Helical" evidence="6">
    <location>
        <begin position="221"/>
        <end position="240"/>
    </location>
</feature>
<protein>
    <submittedName>
        <fullName evidence="8">Heavy-metal-associated domain-containing protein</fullName>
    </submittedName>
</protein>
<keyword evidence="9" id="KW-1185">Reference proteome</keyword>
<comment type="subcellular location">
    <subcellularLocation>
        <location evidence="1">Membrane</location>
        <topology evidence="1">Multi-pass membrane protein</topology>
    </subcellularLocation>
</comment>
<keyword evidence="4 6" id="KW-1133">Transmembrane helix</keyword>
<evidence type="ECO:0000259" key="7">
    <source>
        <dbReference type="PROSITE" id="PS50846"/>
    </source>
</evidence>
<feature type="transmembrane region" description="Helical" evidence="6">
    <location>
        <begin position="178"/>
        <end position="200"/>
    </location>
</feature>
<feature type="domain" description="HMA" evidence="7">
    <location>
        <begin position="1"/>
        <end position="66"/>
    </location>
</feature>
<evidence type="ECO:0000256" key="3">
    <source>
        <dbReference type="ARBA" id="ARBA00022723"/>
    </source>
</evidence>
<feature type="transmembrane region" description="Helical" evidence="6">
    <location>
        <begin position="155"/>
        <end position="172"/>
    </location>
</feature>
<dbReference type="InterPro" id="IPR017969">
    <property type="entry name" value="Heavy-metal-associated_CS"/>
</dbReference>
<evidence type="ECO:0000256" key="1">
    <source>
        <dbReference type="ARBA" id="ARBA00004141"/>
    </source>
</evidence>
<dbReference type="InterPro" id="IPR009908">
    <property type="entry name" value="Methylamine_util_MauE"/>
</dbReference>
<sequence>MKHVYRVSGMTCNGCKNSVEKSLSEIENIKHVSVDLEKETAAIEMKQHIEVAVLQNALSEKFTITELKDNHTTKSVNAEAEEKSTIKQLYPLFLIFAFITTAAVLININPWNTSEFMLTFMGLFYVVFSFFKLLDVKGFAMSFSMYDPLAKTIPNYGLVYPFIELALGIFFLMRFQIIAALLITLVILGVTTIGVTKSLLDKKAIKCACLGSVLNLPMTKATFIENTIMIVMAIFMLINLL</sequence>
<evidence type="ECO:0000313" key="9">
    <source>
        <dbReference type="Proteomes" id="UP001595826"/>
    </source>
</evidence>
<dbReference type="SUPFAM" id="SSF55008">
    <property type="entry name" value="HMA, heavy metal-associated domain"/>
    <property type="match status" value="1"/>
</dbReference>
<reference evidence="9" key="1">
    <citation type="journal article" date="2019" name="Int. J. Syst. Evol. Microbiol.">
        <title>The Global Catalogue of Microorganisms (GCM) 10K type strain sequencing project: providing services to taxonomists for standard genome sequencing and annotation.</title>
        <authorList>
            <consortium name="The Broad Institute Genomics Platform"/>
            <consortium name="The Broad Institute Genome Sequencing Center for Infectious Disease"/>
            <person name="Wu L."/>
            <person name="Ma J."/>
        </authorList>
    </citation>
    <scope>NUCLEOTIDE SEQUENCE [LARGE SCALE GENOMIC DNA]</scope>
    <source>
        <strain evidence="9">CECT 8655</strain>
    </source>
</reference>
<evidence type="ECO:0000256" key="4">
    <source>
        <dbReference type="ARBA" id="ARBA00022989"/>
    </source>
</evidence>
<dbReference type="Pfam" id="PF07291">
    <property type="entry name" value="MauE"/>
    <property type="match status" value="1"/>
</dbReference>
<dbReference type="Proteomes" id="UP001595826">
    <property type="component" value="Unassembled WGS sequence"/>
</dbReference>
<dbReference type="InterPro" id="IPR036163">
    <property type="entry name" value="HMA_dom_sf"/>
</dbReference>
<feature type="transmembrane region" description="Helical" evidence="6">
    <location>
        <begin position="89"/>
        <end position="110"/>
    </location>
</feature>
<comment type="caution">
    <text evidence="8">The sequence shown here is derived from an EMBL/GenBank/DDBJ whole genome shotgun (WGS) entry which is preliminary data.</text>
</comment>
<keyword evidence="2 6" id="KW-0812">Transmembrane</keyword>
<dbReference type="RefSeq" id="WP_298989343.1">
    <property type="nucleotide sequence ID" value="NZ_JBHSCY010000001.1"/>
</dbReference>
<gene>
    <name evidence="8" type="ORF">ACFOWD_01495</name>
</gene>
<dbReference type="EMBL" id="JBHSCY010000001">
    <property type="protein sequence ID" value="MFC4267564.1"/>
    <property type="molecule type" value="Genomic_DNA"/>
</dbReference>
<feature type="transmembrane region" description="Helical" evidence="6">
    <location>
        <begin position="116"/>
        <end position="134"/>
    </location>
</feature>
<evidence type="ECO:0000256" key="5">
    <source>
        <dbReference type="ARBA" id="ARBA00023136"/>
    </source>
</evidence>
<name>A0ABV8R533_9FLAO</name>